<reference evidence="2" key="1">
    <citation type="submission" date="2023-03" db="EMBL/GenBank/DDBJ databases">
        <title>Massive genome expansion in bonnet fungi (Mycena s.s.) driven by repeated elements and novel gene families across ecological guilds.</title>
        <authorList>
            <consortium name="Lawrence Berkeley National Laboratory"/>
            <person name="Harder C.B."/>
            <person name="Miyauchi S."/>
            <person name="Viragh M."/>
            <person name="Kuo A."/>
            <person name="Thoen E."/>
            <person name="Andreopoulos B."/>
            <person name="Lu D."/>
            <person name="Skrede I."/>
            <person name="Drula E."/>
            <person name="Henrissat B."/>
            <person name="Morin E."/>
            <person name="Kohler A."/>
            <person name="Barry K."/>
            <person name="LaButti K."/>
            <person name="Morin E."/>
            <person name="Salamov A."/>
            <person name="Lipzen A."/>
            <person name="Mereny Z."/>
            <person name="Hegedus B."/>
            <person name="Baldrian P."/>
            <person name="Stursova M."/>
            <person name="Weitz H."/>
            <person name="Taylor A."/>
            <person name="Grigoriev I.V."/>
            <person name="Nagy L.G."/>
            <person name="Martin F."/>
            <person name="Kauserud H."/>
        </authorList>
    </citation>
    <scope>NUCLEOTIDE SEQUENCE</scope>
    <source>
        <strain evidence="2">CBHHK002</strain>
    </source>
</reference>
<sequence length="341" mass="36261">MSQKLLSTYTPLVVFPVLSALALKLTIGNAVASGLAPELESQCPDTFESLPYRLQYTGSNAIDVTLCTLVSFFHLAFTPPVRPLLTYFLATFFPLFAIPAFEAVRTGRPIVLALPVVLGLAGQLWTIGAMIPLYWLAFILSGAASAKPSPSASSSVSSAHAQAVSFSLLAGAVAPSVSLLMLEDPYVTALWQLFPVWQLAAQAGHLLVRPAKPGPGVPANGFGWVQAFYVVTFVVGSSIHVGTLFAAPSLRDVFLPSVAPRIGEAPELNVLNLLQWDAVFAFGSTLLATVWFARTTSQALTIVLWNIVGSVVVGPGAAIAAVALWRESYLHTEIPEEQNKS</sequence>
<evidence type="ECO:0000256" key="1">
    <source>
        <dbReference type="SAM" id="Phobius"/>
    </source>
</evidence>
<name>A0AAD7A430_9AGAR</name>
<feature type="transmembrane region" description="Helical" evidence="1">
    <location>
        <begin position="228"/>
        <end position="247"/>
    </location>
</feature>
<keyword evidence="3" id="KW-1185">Reference proteome</keyword>
<evidence type="ECO:0000313" key="2">
    <source>
        <dbReference type="EMBL" id="KAJ7349127.1"/>
    </source>
</evidence>
<feature type="transmembrane region" description="Helical" evidence="1">
    <location>
        <begin position="110"/>
        <end position="140"/>
    </location>
</feature>
<comment type="caution">
    <text evidence="2">The sequence shown here is derived from an EMBL/GenBank/DDBJ whole genome shotgun (WGS) entry which is preliminary data.</text>
</comment>
<dbReference type="AlphaFoldDB" id="A0AAD7A430"/>
<dbReference type="EMBL" id="JARIHO010000016">
    <property type="protein sequence ID" value="KAJ7349127.1"/>
    <property type="molecule type" value="Genomic_DNA"/>
</dbReference>
<gene>
    <name evidence="2" type="ORF">DFH08DRAFT_959311</name>
</gene>
<keyword evidence="1" id="KW-0472">Membrane</keyword>
<feature type="transmembrane region" description="Helical" evidence="1">
    <location>
        <begin position="300"/>
        <end position="325"/>
    </location>
</feature>
<keyword evidence="1" id="KW-0812">Transmembrane</keyword>
<feature type="transmembrane region" description="Helical" evidence="1">
    <location>
        <begin position="56"/>
        <end position="77"/>
    </location>
</feature>
<feature type="transmembrane region" description="Helical" evidence="1">
    <location>
        <begin position="84"/>
        <end position="104"/>
    </location>
</feature>
<accession>A0AAD7A430</accession>
<protein>
    <submittedName>
        <fullName evidence="2">Uncharacterized protein</fullName>
    </submittedName>
</protein>
<evidence type="ECO:0000313" key="3">
    <source>
        <dbReference type="Proteomes" id="UP001218218"/>
    </source>
</evidence>
<dbReference type="Proteomes" id="UP001218218">
    <property type="component" value="Unassembled WGS sequence"/>
</dbReference>
<organism evidence="2 3">
    <name type="scientific">Mycena albidolilacea</name>
    <dbReference type="NCBI Taxonomy" id="1033008"/>
    <lineage>
        <taxon>Eukaryota</taxon>
        <taxon>Fungi</taxon>
        <taxon>Dikarya</taxon>
        <taxon>Basidiomycota</taxon>
        <taxon>Agaricomycotina</taxon>
        <taxon>Agaricomycetes</taxon>
        <taxon>Agaricomycetidae</taxon>
        <taxon>Agaricales</taxon>
        <taxon>Marasmiineae</taxon>
        <taxon>Mycenaceae</taxon>
        <taxon>Mycena</taxon>
    </lineage>
</organism>
<proteinExistence type="predicted"/>
<keyword evidence="1" id="KW-1133">Transmembrane helix</keyword>
<feature type="transmembrane region" description="Helical" evidence="1">
    <location>
        <begin position="273"/>
        <end position="293"/>
    </location>
</feature>